<proteinExistence type="predicted"/>
<organism evidence="1 2">
    <name type="scientific">[Haemophilus] felis</name>
    <dbReference type="NCBI Taxonomy" id="123822"/>
    <lineage>
        <taxon>Bacteria</taxon>
        <taxon>Pseudomonadati</taxon>
        <taxon>Pseudomonadota</taxon>
        <taxon>Gammaproteobacteria</taxon>
        <taxon>Pasteurellales</taxon>
        <taxon>Pasteurellaceae</taxon>
    </lineage>
</organism>
<reference evidence="1 2" key="1">
    <citation type="submission" date="2017-02" db="EMBL/GenBank/DDBJ databases">
        <title>Draft genome sequence of Haemophilus felis CCUG 31170 type strain.</title>
        <authorList>
            <person name="Engstrom-Jakobsson H."/>
            <person name="Salva-Serra F."/>
            <person name="Thorell K."/>
            <person name="Gonzales-Siles L."/>
            <person name="Karlsson R."/>
            <person name="Boulund F."/>
            <person name="Engstrand L."/>
            <person name="Kristiansson E."/>
            <person name="Moore E."/>
        </authorList>
    </citation>
    <scope>NUCLEOTIDE SEQUENCE [LARGE SCALE GENOMIC DNA]</scope>
    <source>
        <strain evidence="1 2">CCUG 31170</strain>
    </source>
</reference>
<evidence type="ECO:0000313" key="1">
    <source>
        <dbReference type="EMBL" id="OOS02137.1"/>
    </source>
</evidence>
<accession>A0A1T0AWJ1</accession>
<keyword evidence="2" id="KW-1185">Reference proteome</keyword>
<gene>
    <name evidence="1" type="ORF">B0188_09240</name>
</gene>
<dbReference type="STRING" id="123822.B0188_09240"/>
<dbReference type="GO" id="GO:0016757">
    <property type="term" value="F:glycosyltransferase activity"/>
    <property type="evidence" value="ECO:0007669"/>
    <property type="project" value="UniProtKB-KW"/>
</dbReference>
<comment type="caution">
    <text evidence="1">The sequence shown here is derived from an EMBL/GenBank/DDBJ whole genome shotgun (WGS) entry which is preliminary data.</text>
</comment>
<dbReference type="Pfam" id="PF06002">
    <property type="entry name" value="CST-I"/>
    <property type="match status" value="1"/>
</dbReference>
<dbReference type="Gene3D" id="3.90.1480.10">
    <property type="entry name" value="Alpha-2,3-sialyltransferase"/>
    <property type="match status" value="1"/>
</dbReference>
<dbReference type="SUPFAM" id="SSF102414">
    <property type="entry name" value="Alpha-2,3/8-sialyltransferase CstII"/>
    <property type="match status" value="1"/>
</dbReference>
<dbReference type="Proteomes" id="UP000190023">
    <property type="component" value="Unassembled WGS sequence"/>
</dbReference>
<dbReference type="InterPro" id="IPR036715">
    <property type="entry name" value="A-2_3-sialylTrfase_sf"/>
</dbReference>
<keyword evidence="1" id="KW-0328">Glycosyltransferase</keyword>
<dbReference type="EMBL" id="MUYB01000040">
    <property type="protein sequence ID" value="OOS02137.1"/>
    <property type="molecule type" value="Genomic_DNA"/>
</dbReference>
<dbReference type="InterPro" id="IPR009251">
    <property type="entry name" value="A-2_3-sialyltransferase"/>
</dbReference>
<dbReference type="OrthoDB" id="5677237at2"/>
<dbReference type="AlphaFoldDB" id="A0A1T0AWJ1"/>
<protein>
    <submittedName>
        <fullName evidence="1">CMP-Neu5Ac--lipooligosaccharide alpha 2-3 sialyltransferase</fullName>
    </submittedName>
</protein>
<name>A0A1T0AWJ1_9PAST</name>
<evidence type="ECO:0000313" key="2">
    <source>
        <dbReference type="Proteomes" id="UP000190023"/>
    </source>
</evidence>
<sequence>MYGHTAQHSTASSIVEQIKKSVIISGNGLSLAKIDYSLLPDDYDVFRCNQFYFEDHYFLGKKVKAAFFNASVIFEQYYTFNQLNKRKEYECENFIISSFRSPLIDLNIVNNFKLLFPNVIDGYDYLSKLEAFDQYIRFNEVYEDKRITSGVYMCAVAIAAGYQDIYLTGIDFYSEGNTNYAFDHKGENITKLMPSFMDNVSHSSFHTQDADIQALKFLQDHYQVNIYSLSPSSPLSNYFPIAPKQTDVLFQLEKKENYTKDILIPLPDAYAKFQKIFPRYFETQKLRSNLIYRLIKDLLHLPSHIKHYLRDKKKKF</sequence>
<keyword evidence="1" id="KW-0808">Transferase</keyword>